<dbReference type="Gene3D" id="3.20.20.140">
    <property type="entry name" value="Metal-dependent hydrolases"/>
    <property type="match status" value="1"/>
</dbReference>
<dbReference type="RefSeq" id="WP_037500684.1">
    <property type="nucleotide sequence ID" value="NZ_JJMU01000053.1"/>
</dbReference>
<dbReference type="STRING" id="1229276.DI53_2798"/>
<feature type="domain" description="Dihydroorotase catalytic" evidence="2">
    <location>
        <begin position="53"/>
        <end position="241"/>
    </location>
</feature>
<dbReference type="eggNOG" id="COG0044">
    <property type="taxonomic scope" value="Bacteria"/>
</dbReference>
<dbReference type="GO" id="GO:0005737">
    <property type="term" value="C:cytoplasm"/>
    <property type="evidence" value="ECO:0007669"/>
    <property type="project" value="TreeGrafter"/>
</dbReference>
<dbReference type="SUPFAM" id="SSF51338">
    <property type="entry name" value="Composite domain of metallo-dependent hydrolases"/>
    <property type="match status" value="1"/>
</dbReference>
<organism evidence="3 4">
    <name type="scientific">Sphingobacterium deserti</name>
    <dbReference type="NCBI Taxonomy" id="1229276"/>
    <lineage>
        <taxon>Bacteria</taxon>
        <taxon>Pseudomonadati</taxon>
        <taxon>Bacteroidota</taxon>
        <taxon>Sphingobacteriia</taxon>
        <taxon>Sphingobacteriales</taxon>
        <taxon>Sphingobacteriaceae</taxon>
        <taxon>Sphingobacterium</taxon>
    </lineage>
</organism>
<dbReference type="GO" id="GO:0004151">
    <property type="term" value="F:dihydroorotase activity"/>
    <property type="evidence" value="ECO:0007669"/>
    <property type="project" value="InterPro"/>
</dbReference>
<protein>
    <submittedName>
        <fullName evidence="3">Dihydroorotase, multifunctional complex type</fullName>
    </submittedName>
</protein>
<dbReference type="Proteomes" id="UP000031802">
    <property type="component" value="Unassembled WGS sequence"/>
</dbReference>
<evidence type="ECO:0000313" key="4">
    <source>
        <dbReference type="Proteomes" id="UP000031802"/>
    </source>
</evidence>
<dbReference type="OrthoDB" id="9765462at2"/>
<evidence type="ECO:0000313" key="3">
    <source>
        <dbReference type="EMBL" id="KGE13267.1"/>
    </source>
</evidence>
<reference evidence="3 4" key="2">
    <citation type="journal article" date="2015" name="PLoS ONE">
        <title>Whole-Genome Optical Mapping and Finished Genome Sequence of Sphingobacterium deserti sp. nov., a New Species Isolated from the Western Desert of China.</title>
        <authorList>
            <person name="Teng C."/>
            <person name="Zhou Z."/>
            <person name="Molnar I."/>
            <person name="Li X."/>
            <person name="Tang R."/>
            <person name="Chen M."/>
            <person name="Wang L."/>
            <person name="Su S."/>
            <person name="Zhang W."/>
            <person name="Lin M."/>
        </authorList>
    </citation>
    <scope>NUCLEOTIDE SEQUENCE [LARGE SCALE GENOMIC DNA]</scope>
    <source>
        <strain evidence="4">ACCC05744</strain>
    </source>
</reference>
<keyword evidence="1" id="KW-0665">Pyrimidine biosynthesis</keyword>
<dbReference type="Pfam" id="PF12890">
    <property type="entry name" value="DHOase"/>
    <property type="match status" value="1"/>
</dbReference>
<dbReference type="GO" id="GO:0046872">
    <property type="term" value="F:metal ion binding"/>
    <property type="evidence" value="ECO:0007669"/>
    <property type="project" value="InterPro"/>
</dbReference>
<dbReference type="GO" id="GO:0006221">
    <property type="term" value="P:pyrimidine nucleotide biosynthetic process"/>
    <property type="evidence" value="ECO:0007669"/>
    <property type="project" value="UniProtKB-KW"/>
</dbReference>
<dbReference type="CDD" id="cd01317">
    <property type="entry name" value="DHOase_IIa"/>
    <property type="match status" value="1"/>
</dbReference>
<dbReference type="InterPro" id="IPR050138">
    <property type="entry name" value="DHOase/Allantoinase_Hydrolase"/>
</dbReference>
<name>A0A0B8SZK0_9SPHI</name>
<reference evidence="4" key="1">
    <citation type="submission" date="2014-04" db="EMBL/GenBank/DDBJ databases">
        <title>Whole-Genome optical mapping and complete genome sequence of Sphingobacterium deserti sp. nov., a new spaces isolated from desert in the west of China.</title>
        <authorList>
            <person name="Teng C."/>
            <person name="Zhou Z."/>
            <person name="Li X."/>
            <person name="Chen M."/>
            <person name="Lin M."/>
            <person name="Wang L."/>
            <person name="Su S."/>
            <person name="Zhang C."/>
            <person name="Zhang W."/>
        </authorList>
    </citation>
    <scope>NUCLEOTIDE SEQUENCE [LARGE SCALE GENOMIC DNA]</scope>
    <source>
        <strain evidence="4">ACCC05744</strain>
    </source>
</reference>
<proteinExistence type="predicted"/>
<dbReference type="InterPro" id="IPR032466">
    <property type="entry name" value="Metal_Hydrolase"/>
</dbReference>
<evidence type="ECO:0000259" key="2">
    <source>
        <dbReference type="Pfam" id="PF12890"/>
    </source>
</evidence>
<sequence length="422" mass="45282">MSTILISSAKLVLPNHALHGEVIDVLIKDGTINRVGKKLEIADKDVHIIDGSGHIISAGFFDLHTNFGEPGLETKEDIVTGTKAAAFGGYTGVAVFPNTNPPLHSRSEIALVINTANGNVVDVYPVGSISKKREGKELAEMFDMKSVGAIAFSDGNHSVQQAGLMSRALLYAKGIDALIVSFAEDESIAGGNQMNEGEVSTFLGMKGKPNLAESLMVSRDLSLAEYHDATIHFTCISTKESVELIRKAKTKGVKVTCDVAAHNLVYSDEAVLGFDSNFKVNPPLRTNKDVKALLKGLKDGTIDAVVSQHTPHEVEYKNVEFQIAKDGIIGLQTTLPLLIKAGLQAEDIVNKLVVGPRQIVKQEMPLLAEGSKANLVLFSLGDKWIFDASSNKSKSTNSPLFGQELTGKVKAIVNNGQLVENR</sequence>
<dbReference type="GO" id="GO:0006145">
    <property type="term" value="P:purine nucleobase catabolic process"/>
    <property type="evidence" value="ECO:0007669"/>
    <property type="project" value="TreeGrafter"/>
</dbReference>
<accession>A0A0B8SZK0</accession>
<comment type="caution">
    <text evidence="3">The sequence shown here is derived from an EMBL/GenBank/DDBJ whole genome shotgun (WGS) entry which is preliminary data.</text>
</comment>
<dbReference type="EMBL" id="JJMU01000053">
    <property type="protein sequence ID" value="KGE13267.1"/>
    <property type="molecule type" value="Genomic_DNA"/>
</dbReference>
<dbReference type="NCBIfam" id="TIGR00857">
    <property type="entry name" value="pyrC_multi"/>
    <property type="match status" value="1"/>
</dbReference>
<dbReference type="InterPro" id="IPR004722">
    <property type="entry name" value="DHOase"/>
</dbReference>
<keyword evidence="4" id="KW-1185">Reference proteome</keyword>
<gene>
    <name evidence="3" type="ORF">DI53_2798</name>
</gene>
<dbReference type="PANTHER" id="PTHR43668">
    <property type="entry name" value="ALLANTOINASE"/>
    <property type="match status" value="1"/>
</dbReference>
<dbReference type="Gene3D" id="2.30.40.10">
    <property type="entry name" value="Urease, subunit C, domain 1"/>
    <property type="match status" value="1"/>
</dbReference>
<dbReference type="GO" id="GO:0004038">
    <property type="term" value="F:allantoinase activity"/>
    <property type="evidence" value="ECO:0007669"/>
    <property type="project" value="TreeGrafter"/>
</dbReference>
<dbReference type="SUPFAM" id="SSF51556">
    <property type="entry name" value="Metallo-dependent hydrolases"/>
    <property type="match status" value="1"/>
</dbReference>
<dbReference type="InterPro" id="IPR024403">
    <property type="entry name" value="DHOase_cat"/>
</dbReference>
<evidence type="ECO:0000256" key="1">
    <source>
        <dbReference type="ARBA" id="ARBA00022975"/>
    </source>
</evidence>
<dbReference type="InterPro" id="IPR011059">
    <property type="entry name" value="Metal-dep_hydrolase_composite"/>
</dbReference>
<dbReference type="PANTHER" id="PTHR43668:SF2">
    <property type="entry name" value="ALLANTOINASE"/>
    <property type="match status" value="1"/>
</dbReference>
<dbReference type="AlphaFoldDB" id="A0A0B8SZK0"/>
<dbReference type="PATRIC" id="fig|1229276.3.peg.2892"/>